<dbReference type="EMBL" id="JABXXO010000015">
    <property type="protein sequence ID" value="KAF7760071.1"/>
    <property type="molecule type" value="Genomic_DNA"/>
</dbReference>
<evidence type="ECO:0000256" key="2">
    <source>
        <dbReference type="ARBA" id="ARBA00023006"/>
    </source>
</evidence>
<comment type="caution">
    <text evidence="6">The sequence shown here is derived from an EMBL/GenBank/DDBJ whole genome shotgun (WGS) entry which is preliminary data.</text>
</comment>
<dbReference type="InterPro" id="IPR018731">
    <property type="entry name" value="Atg13_N"/>
</dbReference>
<keyword evidence="2 3" id="KW-0072">Autophagy</keyword>
<dbReference type="Gene3D" id="3.30.900.10">
    <property type="entry name" value="HORMA domain"/>
    <property type="match status" value="1"/>
</dbReference>
<evidence type="ECO:0000313" key="6">
    <source>
        <dbReference type="EMBL" id="KAF7760071.1"/>
    </source>
</evidence>
<dbReference type="GO" id="GO:0034727">
    <property type="term" value="P:piecemeal microautophagy of the nucleus"/>
    <property type="evidence" value="ECO:0007669"/>
    <property type="project" value="TreeGrafter"/>
</dbReference>
<dbReference type="GO" id="GO:0000407">
    <property type="term" value="C:phagophore assembly site"/>
    <property type="evidence" value="ECO:0007669"/>
    <property type="project" value="TreeGrafter"/>
</dbReference>
<feature type="region of interest" description="Disordered" evidence="4">
    <location>
        <begin position="550"/>
        <end position="577"/>
    </location>
</feature>
<protein>
    <recommendedName>
        <fullName evidence="3">Autophagy-related protein 13</fullName>
    </recommendedName>
</protein>
<feature type="compositionally biased region" description="Basic and acidic residues" evidence="4">
    <location>
        <begin position="809"/>
        <end position="851"/>
    </location>
</feature>
<dbReference type="AlphaFoldDB" id="A0A8H7C131"/>
<feature type="compositionally biased region" description="Polar residues" evidence="4">
    <location>
        <begin position="930"/>
        <end position="942"/>
    </location>
</feature>
<dbReference type="GO" id="GO:0005829">
    <property type="term" value="C:cytosol"/>
    <property type="evidence" value="ECO:0007669"/>
    <property type="project" value="TreeGrafter"/>
</dbReference>
<dbReference type="PANTHER" id="PTHR13430">
    <property type="match status" value="1"/>
</dbReference>
<feature type="region of interest" description="Disordered" evidence="4">
    <location>
        <begin position="600"/>
        <end position="634"/>
    </location>
</feature>
<feature type="compositionally biased region" description="Polar residues" evidence="4">
    <location>
        <begin position="1128"/>
        <end position="1139"/>
    </location>
</feature>
<organism evidence="6 7">
    <name type="scientific">Agaricus bisporus var. burnettii</name>
    <dbReference type="NCBI Taxonomy" id="192524"/>
    <lineage>
        <taxon>Eukaryota</taxon>
        <taxon>Fungi</taxon>
        <taxon>Dikarya</taxon>
        <taxon>Basidiomycota</taxon>
        <taxon>Agaricomycotina</taxon>
        <taxon>Agaricomycetes</taxon>
        <taxon>Agaricomycetidae</taxon>
        <taxon>Agaricales</taxon>
        <taxon>Agaricineae</taxon>
        <taxon>Agaricaceae</taxon>
        <taxon>Agaricus</taxon>
    </lineage>
</organism>
<evidence type="ECO:0000313" key="7">
    <source>
        <dbReference type="Proteomes" id="UP000629468"/>
    </source>
</evidence>
<feature type="compositionally biased region" description="Basic and acidic residues" evidence="4">
    <location>
        <begin position="971"/>
        <end position="980"/>
    </location>
</feature>
<dbReference type="Pfam" id="PF10033">
    <property type="entry name" value="ATG13"/>
    <property type="match status" value="1"/>
</dbReference>
<evidence type="ECO:0000256" key="1">
    <source>
        <dbReference type="ARBA" id="ARBA00005246"/>
    </source>
</evidence>
<dbReference type="GO" id="GO:0034497">
    <property type="term" value="P:protein localization to phagophore assembly site"/>
    <property type="evidence" value="ECO:0007669"/>
    <property type="project" value="TreeGrafter"/>
</dbReference>
<feature type="region of interest" description="Disordered" evidence="4">
    <location>
        <begin position="377"/>
        <end position="533"/>
    </location>
</feature>
<feature type="region of interest" description="Disordered" evidence="4">
    <location>
        <begin position="674"/>
        <end position="771"/>
    </location>
</feature>
<feature type="compositionally biased region" description="Polar residues" evidence="4">
    <location>
        <begin position="1070"/>
        <end position="1103"/>
    </location>
</feature>
<dbReference type="GO" id="GO:1990316">
    <property type="term" value="C:Atg1/ULK1 kinase complex"/>
    <property type="evidence" value="ECO:0007669"/>
    <property type="project" value="InterPro"/>
</dbReference>
<dbReference type="GO" id="GO:0000423">
    <property type="term" value="P:mitophagy"/>
    <property type="evidence" value="ECO:0007669"/>
    <property type="project" value="TreeGrafter"/>
</dbReference>
<sequence>MMEEQQHKTDQIAYHFYTKLFSLVLDARLTHDHPTPKLDKWFNLESPDSDLFTKDARELYRQITRHPPPSFDLEVVLSIPELAPNQALVYLPPSPDSAPQPRVQVDPAPRSVLLEVWSVSLAGSENTSVTPPPIYKHGMALFRSIYTLLRTLPAWSLYKRIRRRSGRAAAMSISLRLRPHTDATSTLVFHQQISPTISPISTLSQSFPPVQLPPGTLAFSVTYLATPFFEIDELESILSSRFRSADAYHGLEDGFVPTLATATATTKSSSSSQPSRSPPSAPRTSTPAHTRPVHNESIAERFILPSKQTNIGASPRDPLARIRRESIISTNSPTASPSPTTSPRQRKLSLNSSSPSSSILSQGPFLTNSTAMPVGFPLAGGGTTAPNATTTTTTPLPIRRANLNPFKSNTISSPSSSSPSVSHRTGPGPASNPPPTPSSPLIAQAPSGGQPSSVGSTHSSIHTHTRLRHASISARQPASPSLPPNLERERKMSTLSTMSERERATVAGTEPTGGSSPVQVPPPTRKRYSSSFGHRYTGSVGSATGVVAGTATSGGGQRPATPEVSGSKPTYLHTNPDEDDISIFVQEIDSRKPLIGRAREYSSAQRQLQERISPFPRRSGEGSRSRSTSRTRAAVVYGPKEREPLGQLPEIGLGLAGISNWATYGNEDYDDQFVERGGREDRGPSSASPPVSPDMLQFRYQQQQREMRERGSPPSIGPRRAISLGATFATAHSPPNDPTTAATASSPPLDVNPAYVTNPELSTSPGRGPMLTSQEEVADRLRIMNEVFLKSLEGISSGVSGRERRRRRERELELERERESQRLFERERERQEEERRYERDWESERERERRYYYGYDEQSGLGLGFQSAEPTTKHAGDDSVVGIGIHPSTPSPPDSLANAPPAGATDLISPDPPTGPFGLRTPQRRELGSTIPTPYQALTRQQLHTDEPQGRASDTVKGPKRSLAEWNSPTIEREEVSMMRRERERGNLGLGEIGFGAFDNRVRDEEEEEEREDWEWKEGSESVILERVEEEGEEEITPVMRILDDLGSSIELSDEGTVGGGSGMVRREANNPTATSSTLLNPIPTINSSTNSLPNRPQRSHPSAPSELIKVHHRLPSRVTPSSVTPPQESSKSNSSNLNQDRKKETEKLRKRTQVVSGAVGALVLAVAGWRIFGGNGGGGGGTTGPGAPS</sequence>
<accession>A0A8H7C131</accession>
<dbReference type="InterPro" id="IPR040182">
    <property type="entry name" value="ATG13"/>
</dbReference>
<comment type="similarity">
    <text evidence="1 3">Belongs to the ATG13 family. Fungi subfamily.</text>
</comment>
<dbReference type="PANTHER" id="PTHR13430:SF4">
    <property type="entry name" value="AUTOPHAGY-RELATED PROTEIN 13"/>
    <property type="match status" value="1"/>
</dbReference>
<reference evidence="6 7" key="1">
    <citation type="journal article" name="Sci. Rep.">
        <title>Telomere-to-telomere assembled and centromere annotated genomes of the two main subspecies of the button mushroom Agaricus bisporus reveal especially polymorphic chromosome ends.</title>
        <authorList>
            <person name="Sonnenberg A.S.M."/>
            <person name="Sedaghat-Telgerd N."/>
            <person name="Lavrijssen B."/>
            <person name="Ohm R.A."/>
            <person name="Hendrickx P.M."/>
            <person name="Scholtmeijer K."/>
            <person name="Baars J.J.P."/>
            <person name="van Peer A."/>
        </authorList>
    </citation>
    <scope>NUCLEOTIDE SEQUENCE [LARGE SCALE GENOMIC DNA]</scope>
    <source>
        <strain evidence="6 7">H119_p4</strain>
    </source>
</reference>
<feature type="compositionally biased region" description="Polar residues" evidence="4">
    <location>
        <begin position="447"/>
        <end position="460"/>
    </location>
</feature>
<dbReference type="InterPro" id="IPR036570">
    <property type="entry name" value="HORMA_dom_sf"/>
</dbReference>
<proteinExistence type="inferred from homology"/>
<feature type="compositionally biased region" description="Low complexity" evidence="4">
    <location>
        <begin position="384"/>
        <end position="397"/>
    </location>
</feature>
<evidence type="ECO:0000256" key="3">
    <source>
        <dbReference type="RuleBase" id="RU361214"/>
    </source>
</evidence>
<feature type="region of interest" description="Disordered" evidence="4">
    <location>
        <begin position="1052"/>
        <end position="1153"/>
    </location>
</feature>
<feature type="region of interest" description="Disordered" evidence="4">
    <location>
        <begin position="999"/>
        <end position="1018"/>
    </location>
</feature>
<name>A0A8H7C131_AGABI</name>
<evidence type="ECO:0000256" key="4">
    <source>
        <dbReference type="SAM" id="MobiDB-lite"/>
    </source>
</evidence>
<feature type="compositionally biased region" description="Low complexity" evidence="4">
    <location>
        <begin position="263"/>
        <end position="275"/>
    </location>
</feature>
<feature type="domain" description="Autophagy-related protein 13 N-terminal" evidence="5">
    <location>
        <begin position="14"/>
        <end position="226"/>
    </location>
</feature>
<feature type="region of interest" description="Disordered" evidence="4">
    <location>
        <begin position="263"/>
        <end position="365"/>
    </location>
</feature>
<feature type="compositionally biased region" description="Low complexity" evidence="4">
    <location>
        <begin position="1117"/>
        <end position="1127"/>
    </location>
</feature>
<feature type="region of interest" description="Disordered" evidence="4">
    <location>
        <begin position="798"/>
        <end position="980"/>
    </location>
</feature>
<feature type="compositionally biased region" description="Polar residues" evidence="4">
    <location>
        <begin position="759"/>
        <end position="771"/>
    </location>
</feature>
<feature type="compositionally biased region" description="Low complexity" evidence="4">
    <location>
        <begin position="412"/>
        <end position="429"/>
    </location>
</feature>
<gene>
    <name evidence="6" type="ORF">Agabi119p4_10747</name>
</gene>
<dbReference type="Proteomes" id="UP000629468">
    <property type="component" value="Unassembled WGS sequence"/>
</dbReference>
<feature type="compositionally biased region" description="Basic and acidic residues" evidence="4">
    <location>
        <begin position="674"/>
        <end position="683"/>
    </location>
</feature>
<evidence type="ECO:0000259" key="5">
    <source>
        <dbReference type="Pfam" id="PF10033"/>
    </source>
</evidence>
<feature type="compositionally biased region" description="Low complexity" evidence="4">
    <location>
        <begin position="327"/>
        <end position="361"/>
    </location>
</feature>